<feature type="transmembrane region" description="Helical" evidence="10">
    <location>
        <begin position="412"/>
        <end position="431"/>
    </location>
</feature>
<keyword evidence="3" id="KW-0813">Transport</keyword>
<dbReference type="InterPro" id="IPR053952">
    <property type="entry name" value="K_trans_C"/>
</dbReference>
<feature type="transmembrane region" description="Helical" evidence="10">
    <location>
        <begin position="493"/>
        <end position="513"/>
    </location>
</feature>
<comment type="caution">
    <text evidence="13">The sequence shown here is derived from an EMBL/GenBank/DDBJ whole genome shotgun (WGS) entry which is preliminary data.</text>
</comment>
<evidence type="ECO:0000256" key="6">
    <source>
        <dbReference type="ARBA" id="ARBA00022958"/>
    </source>
</evidence>
<keyword evidence="9 10" id="KW-0472">Membrane</keyword>
<dbReference type="InterPro" id="IPR053951">
    <property type="entry name" value="K_trans_N"/>
</dbReference>
<evidence type="ECO:0000256" key="10">
    <source>
        <dbReference type="RuleBase" id="RU321113"/>
    </source>
</evidence>
<comment type="subcellular location">
    <subcellularLocation>
        <location evidence="1">Cell membrane</location>
        <topology evidence="1">Multi-pass membrane protein</topology>
    </subcellularLocation>
    <subcellularLocation>
        <location evidence="10">Membrane</location>
        <topology evidence="10">Multi-pass membrane protein</topology>
    </subcellularLocation>
</comment>
<evidence type="ECO:0000313" key="13">
    <source>
        <dbReference type="EMBL" id="KAK4478600.1"/>
    </source>
</evidence>
<evidence type="ECO:0000256" key="2">
    <source>
        <dbReference type="ARBA" id="ARBA00008440"/>
    </source>
</evidence>
<gene>
    <name evidence="13" type="ORF">RD792_014088</name>
</gene>
<keyword evidence="6 10" id="KW-0630">Potassium</keyword>
<feature type="transmembrane region" description="Helical" evidence="10">
    <location>
        <begin position="467"/>
        <end position="487"/>
    </location>
</feature>
<reference evidence="13 14" key="1">
    <citation type="journal article" date="2023" name="bioRxiv">
        <title>Genome report: Whole genome sequence and annotation of Penstemon davidsonii.</title>
        <authorList>
            <person name="Ostevik K.L."/>
            <person name="Alabady M."/>
            <person name="Zhang M."/>
            <person name="Rausher M.D."/>
        </authorList>
    </citation>
    <scope>NUCLEOTIDE SEQUENCE [LARGE SCALE GENOMIC DNA]</scope>
    <source>
        <strain evidence="13">DNT005</strain>
        <tissue evidence="13">Whole leaf</tissue>
    </source>
</reference>
<evidence type="ECO:0000256" key="4">
    <source>
        <dbReference type="ARBA" id="ARBA00022538"/>
    </source>
</evidence>
<keyword evidence="8 10" id="KW-0406">Ion transport</keyword>
<feature type="domain" description="K+ potassium transporter integral membrane" evidence="11">
    <location>
        <begin position="71"/>
        <end position="531"/>
    </location>
</feature>
<dbReference type="PANTHER" id="PTHR30540">
    <property type="entry name" value="OSMOTIC STRESS POTASSIUM TRANSPORTER"/>
    <property type="match status" value="1"/>
</dbReference>
<name>A0ABR0CPC7_9LAMI</name>
<accession>A0ABR0CPC7</accession>
<comment type="function">
    <text evidence="10">Potassium transporter.</text>
</comment>
<dbReference type="InterPro" id="IPR003855">
    <property type="entry name" value="K+_transporter"/>
</dbReference>
<evidence type="ECO:0000259" key="12">
    <source>
        <dbReference type="Pfam" id="PF22776"/>
    </source>
</evidence>
<feature type="transmembrane region" description="Helical" evidence="10">
    <location>
        <begin position="228"/>
        <end position="246"/>
    </location>
</feature>
<keyword evidence="5 10" id="KW-0812">Transmembrane</keyword>
<sequence length="732" mass="82362">MEIYSDIQEIHEEIQKEFTAAAIDQTIIDEEVRLPNNKPRKFDLSDVEYGRSSYHHGGQSKSGDWLMVMQLAFQSLGVVYGDLGTSPLYVYQSIFPEGIKHNDDIIGALSLILYTLTLIPLIKYVFIVLHANDNGNGGTFALYSLLCRYANVGMIPSEQIEDWEGSRPRASKLKNKLENNKVAKLLLLFATMLGTAMVLGDGILSPCISVLSAVGGIKSATPKMTEDMIVWISVSILIVLFMVQRFGTDRMGYTFAPILMIWFILIGGIGIFNLIKHDTSVLKALNPMYILDFFKRNKFKAWTSLGGVILCTTGAEALFADLGHFSVRSIKLSACTIVYPSVFLAYVGQAAYLRHHNFAVSDSFYKSVPTSQSLISGSFSVIQQSLSLGCFPRVSVIHTSTKHEGQVYIPEINYLLMTCCIVVTLVFRDTVTIGNAYGIAVVSVMALTSSLLVLVMTIIWKTSTVFVVAYILIFGTVELAYLSAVMYKFKQGGYLPLAFSLVLVAVMFSWNYVHRRTYHYEAEHKISMEEVREIVSSTSSQRLPGVALFYSELVHAVPPIFKHYVANIPALHSILVFMSVKSIPVSKVPMEEQFHFRRVQPTDLPVFTCVMHFGYDDVLREEEVFEDVLVVKLRKFLWEYYGLGVVLTNGNKVDEVDRSEAERDIQILNQSWSDGVVHFMAEHEVVAEEGASIFKRIFIQTYNVLKNTFTKSRLFFDLPQEKVLRVGMVYKL</sequence>
<feature type="transmembrane region" description="Helical" evidence="10">
    <location>
        <begin position="185"/>
        <end position="216"/>
    </location>
</feature>
<feature type="transmembrane region" description="Helical" evidence="10">
    <location>
        <begin position="437"/>
        <end position="460"/>
    </location>
</feature>
<evidence type="ECO:0000313" key="14">
    <source>
        <dbReference type="Proteomes" id="UP001291926"/>
    </source>
</evidence>
<comment type="similarity">
    <text evidence="2 10">Belongs to the HAK/KUP transporter (TC 2.A.72.3) family.</text>
</comment>
<organism evidence="13 14">
    <name type="scientific">Penstemon davidsonii</name>
    <dbReference type="NCBI Taxonomy" id="160366"/>
    <lineage>
        <taxon>Eukaryota</taxon>
        <taxon>Viridiplantae</taxon>
        <taxon>Streptophyta</taxon>
        <taxon>Embryophyta</taxon>
        <taxon>Tracheophyta</taxon>
        <taxon>Spermatophyta</taxon>
        <taxon>Magnoliopsida</taxon>
        <taxon>eudicotyledons</taxon>
        <taxon>Gunneridae</taxon>
        <taxon>Pentapetalae</taxon>
        <taxon>asterids</taxon>
        <taxon>lamiids</taxon>
        <taxon>Lamiales</taxon>
        <taxon>Plantaginaceae</taxon>
        <taxon>Cheloneae</taxon>
        <taxon>Penstemon</taxon>
    </lineage>
</organism>
<protein>
    <recommendedName>
        <fullName evidence="10">Potassium transporter</fullName>
    </recommendedName>
</protein>
<feature type="transmembrane region" description="Helical" evidence="10">
    <location>
        <begin position="301"/>
        <end position="320"/>
    </location>
</feature>
<comment type="caution">
    <text evidence="10">Lacks conserved residue(s) required for the propagation of feature annotation.</text>
</comment>
<keyword evidence="4 10" id="KW-0633">Potassium transport</keyword>
<dbReference type="Pfam" id="PF22776">
    <property type="entry name" value="K_trans_C"/>
    <property type="match status" value="1"/>
</dbReference>
<evidence type="ECO:0000256" key="5">
    <source>
        <dbReference type="ARBA" id="ARBA00022692"/>
    </source>
</evidence>
<dbReference type="PANTHER" id="PTHR30540:SF87">
    <property type="entry name" value="POTASSIUM TRANSPORTER"/>
    <property type="match status" value="1"/>
</dbReference>
<evidence type="ECO:0000256" key="8">
    <source>
        <dbReference type="ARBA" id="ARBA00023065"/>
    </source>
</evidence>
<evidence type="ECO:0000259" key="11">
    <source>
        <dbReference type="Pfam" id="PF02705"/>
    </source>
</evidence>
<dbReference type="NCBIfam" id="TIGR00794">
    <property type="entry name" value="kup"/>
    <property type="match status" value="1"/>
</dbReference>
<keyword evidence="7 10" id="KW-1133">Transmembrane helix</keyword>
<dbReference type="EMBL" id="JAYDYQ010002687">
    <property type="protein sequence ID" value="KAK4478600.1"/>
    <property type="molecule type" value="Genomic_DNA"/>
</dbReference>
<evidence type="ECO:0000256" key="7">
    <source>
        <dbReference type="ARBA" id="ARBA00022989"/>
    </source>
</evidence>
<dbReference type="Pfam" id="PF02705">
    <property type="entry name" value="K_trans"/>
    <property type="match status" value="1"/>
</dbReference>
<keyword evidence="14" id="KW-1185">Reference proteome</keyword>
<feature type="transmembrane region" description="Helical" evidence="10">
    <location>
        <begin position="105"/>
        <end position="126"/>
    </location>
</feature>
<evidence type="ECO:0000256" key="1">
    <source>
        <dbReference type="ARBA" id="ARBA00004651"/>
    </source>
</evidence>
<dbReference type="Proteomes" id="UP001291926">
    <property type="component" value="Unassembled WGS sequence"/>
</dbReference>
<feature type="transmembrane region" description="Helical" evidence="10">
    <location>
        <begin position="253"/>
        <end position="275"/>
    </location>
</feature>
<feature type="transmembrane region" description="Helical" evidence="10">
    <location>
        <begin position="332"/>
        <end position="353"/>
    </location>
</feature>
<evidence type="ECO:0000256" key="9">
    <source>
        <dbReference type="ARBA" id="ARBA00023136"/>
    </source>
</evidence>
<feature type="domain" description="K+ potassium transporter C-terminal" evidence="12">
    <location>
        <begin position="544"/>
        <end position="732"/>
    </location>
</feature>
<proteinExistence type="inferred from homology"/>
<evidence type="ECO:0000256" key="3">
    <source>
        <dbReference type="ARBA" id="ARBA00022448"/>
    </source>
</evidence>